<proteinExistence type="predicted"/>
<sequence length="56" mass="6515">MYDAKLLENEETNEASLLKSDSICDLCYFQKYPGERLFYNKSLHVPIDGLLNKDTQ</sequence>
<dbReference type="RefSeq" id="WP_406786480.1">
    <property type="nucleotide sequence ID" value="NZ_JBJIAA010000004.1"/>
</dbReference>
<dbReference type="EMBL" id="JBJIAA010000004">
    <property type="protein sequence ID" value="MFL0249808.1"/>
    <property type="molecule type" value="Genomic_DNA"/>
</dbReference>
<keyword evidence="2" id="KW-1185">Reference proteome</keyword>
<reference evidence="1 2" key="1">
    <citation type="submission" date="2024-11" db="EMBL/GenBank/DDBJ databases">
        <authorList>
            <person name="Heng Y.C."/>
            <person name="Lim A.C.H."/>
            <person name="Lee J.K.Y."/>
            <person name="Kittelmann S."/>
        </authorList>
    </citation>
    <scope>NUCLEOTIDE SEQUENCE [LARGE SCALE GENOMIC DNA]</scope>
    <source>
        <strain evidence="1 2">WILCCON 0114</strain>
    </source>
</reference>
<gene>
    <name evidence="1" type="ORF">ACJDT4_05190</name>
</gene>
<comment type="caution">
    <text evidence="1">The sequence shown here is derived from an EMBL/GenBank/DDBJ whole genome shotgun (WGS) entry which is preliminary data.</text>
</comment>
<protein>
    <submittedName>
        <fullName evidence="1">Uncharacterized protein</fullName>
    </submittedName>
</protein>
<accession>A0ABW8TBD5</accession>
<evidence type="ECO:0000313" key="1">
    <source>
        <dbReference type="EMBL" id="MFL0249808.1"/>
    </source>
</evidence>
<evidence type="ECO:0000313" key="2">
    <source>
        <dbReference type="Proteomes" id="UP001623592"/>
    </source>
</evidence>
<dbReference type="Proteomes" id="UP001623592">
    <property type="component" value="Unassembled WGS sequence"/>
</dbReference>
<organism evidence="1 2">
    <name type="scientific">Clostridium neuense</name>
    <dbReference type="NCBI Taxonomy" id="1728934"/>
    <lineage>
        <taxon>Bacteria</taxon>
        <taxon>Bacillati</taxon>
        <taxon>Bacillota</taxon>
        <taxon>Clostridia</taxon>
        <taxon>Eubacteriales</taxon>
        <taxon>Clostridiaceae</taxon>
        <taxon>Clostridium</taxon>
    </lineage>
</organism>
<name>A0ABW8TBD5_9CLOT</name>